<feature type="region of interest" description="Disordered" evidence="1">
    <location>
        <begin position="291"/>
        <end position="332"/>
    </location>
</feature>
<dbReference type="EMBL" id="JAPZBO010000010">
    <property type="protein sequence ID" value="KAJ5299158.1"/>
    <property type="molecule type" value="Genomic_DNA"/>
</dbReference>
<feature type="region of interest" description="Disordered" evidence="1">
    <location>
        <begin position="1"/>
        <end position="20"/>
    </location>
</feature>
<evidence type="ECO:0000256" key="2">
    <source>
        <dbReference type="SAM" id="Phobius"/>
    </source>
</evidence>
<accession>A0A9W9PMK5</accession>
<protein>
    <submittedName>
        <fullName evidence="3">Uncharacterized protein</fullName>
    </submittedName>
</protein>
<reference evidence="3" key="2">
    <citation type="journal article" date="2023" name="IMA Fungus">
        <title>Comparative genomic study of the Penicillium genus elucidates a diverse pangenome and 15 lateral gene transfer events.</title>
        <authorList>
            <person name="Petersen C."/>
            <person name="Sorensen T."/>
            <person name="Nielsen M.R."/>
            <person name="Sondergaard T.E."/>
            <person name="Sorensen J.L."/>
            <person name="Fitzpatrick D.A."/>
            <person name="Frisvad J.C."/>
            <person name="Nielsen K.L."/>
        </authorList>
    </citation>
    <scope>NUCLEOTIDE SEQUENCE</scope>
    <source>
        <strain evidence="3">IBT 21472</strain>
    </source>
</reference>
<gene>
    <name evidence="3" type="ORF">N7476_010715</name>
</gene>
<dbReference type="PANTHER" id="PTHR38694:SF2">
    <property type="match status" value="1"/>
</dbReference>
<dbReference type="InterPro" id="IPR021709">
    <property type="entry name" value="DUF3292"/>
</dbReference>
<organism evidence="3 4">
    <name type="scientific">Penicillium atrosanguineum</name>
    <dbReference type="NCBI Taxonomy" id="1132637"/>
    <lineage>
        <taxon>Eukaryota</taxon>
        <taxon>Fungi</taxon>
        <taxon>Dikarya</taxon>
        <taxon>Ascomycota</taxon>
        <taxon>Pezizomycotina</taxon>
        <taxon>Eurotiomycetes</taxon>
        <taxon>Eurotiomycetidae</taxon>
        <taxon>Eurotiales</taxon>
        <taxon>Aspergillaceae</taxon>
        <taxon>Penicillium</taxon>
    </lineage>
</organism>
<feature type="compositionally biased region" description="Basic and acidic residues" evidence="1">
    <location>
        <begin position="255"/>
        <end position="266"/>
    </location>
</feature>
<evidence type="ECO:0000313" key="3">
    <source>
        <dbReference type="EMBL" id="KAJ5299158.1"/>
    </source>
</evidence>
<evidence type="ECO:0000256" key="1">
    <source>
        <dbReference type="SAM" id="MobiDB-lite"/>
    </source>
</evidence>
<evidence type="ECO:0000313" key="4">
    <source>
        <dbReference type="Proteomes" id="UP001147746"/>
    </source>
</evidence>
<feature type="compositionally biased region" description="Low complexity" evidence="1">
    <location>
        <begin position="232"/>
        <end position="243"/>
    </location>
</feature>
<reference evidence="3" key="1">
    <citation type="submission" date="2022-12" db="EMBL/GenBank/DDBJ databases">
        <authorList>
            <person name="Petersen C."/>
        </authorList>
    </citation>
    <scope>NUCLEOTIDE SEQUENCE</scope>
    <source>
        <strain evidence="3">IBT 21472</strain>
    </source>
</reference>
<feature type="compositionally biased region" description="Polar residues" evidence="1">
    <location>
        <begin position="85"/>
        <end position="95"/>
    </location>
</feature>
<feature type="compositionally biased region" description="Polar residues" evidence="1">
    <location>
        <begin position="481"/>
        <end position="502"/>
    </location>
</feature>
<keyword evidence="2" id="KW-0472">Membrane</keyword>
<feature type="region of interest" description="Disordered" evidence="1">
    <location>
        <begin position="57"/>
        <end position="98"/>
    </location>
</feature>
<feature type="region of interest" description="Disordered" evidence="1">
    <location>
        <begin position="229"/>
        <end position="266"/>
    </location>
</feature>
<keyword evidence="2" id="KW-0812">Transmembrane</keyword>
<dbReference type="Proteomes" id="UP001147746">
    <property type="component" value="Unassembled WGS sequence"/>
</dbReference>
<sequence>MAAAADKSKPYIPLAGGADDGWSTEDQATATCYCGAVQLAFDYLISQQKMSLDHEVPRELDDTDSFELPQVPESGSASGEPVTDRPQTQWKPSSRTVEETLAEGLSNEDLWMLIRRFNKQIYHVKAVPDAQARDIDLNRADDEQFPPEKLRMTVERFYTSVVVGLTEFFRHVGRLRSWKEPVRTSVSCAVYFSSWFLDLLIPAILSLFVALIMFPPIRTVLFPMAPAKTDSDASSVHSSSSDLPESHDSLTGAPENHKGEAAEQEAKNLVDSVATMAMEGAAAKYGQTVAEDEPDVPATPQPLLAIEGAPDGQPDDGPEDKTKKPMRSKAAKGTDKAMRVISDITDIYEQFANLFSPTPPFYLVSSRLRLSSILTIIAFVAPFASSYWIIKGVGFAIGLGFFGDPIFAYTLDMLNQKIPNWQDHLDMQKTLLKGVPTNAQLTLTLLRIGEISSSPLPPPPSVGDSERSWPIHKKSKPTPTPQSSDLASLNSPSTTTLGTLNNEPLPPQKPKRRWVFKLLKFVRRTIATAIRGHIAMDRAMAIAGSAHTKNLLTMLQKRGFVSKPFGPLKFDAKFERKRGAAVIDSSKEPPILYFTTYQSAGLDDLRIESRKEKSVLFQIPVTEIRELKKTEGLGWKGKLIVELTAGSKEAADGLVVGGGEGQSFHLTGMRSRNQLFNRLVAIDAQFWESR</sequence>
<keyword evidence="4" id="KW-1185">Reference proteome</keyword>
<dbReference type="Pfam" id="PF11696">
    <property type="entry name" value="DUF3292"/>
    <property type="match status" value="1"/>
</dbReference>
<comment type="caution">
    <text evidence="3">The sequence shown here is derived from an EMBL/GenBank/DDBJ whole genome shotgun (WGS) entry which is preliminary data.</text>
</comment>
<dbReference type="PANTHER" id="PTHR38694">
    <property type="entry name" value="CONSERVED EXPRESSED PROTEIN"/>
    <property type="match status" value="1"/>
</dbReference>
<name>A0A9W9PMK5_9EURO</name>
<proteinExistence type="predicted"/>
<dbReference type="AlphaFoldDB" id="A0A9W9PMK5"/>
<feature type="region of interest" description="Disordered" evidence="1">
    <location>
        <begin position="455"/>
        <end position="508"/>
    </location>
</feature>
<keyword evidence="2" id="KW-1133">Transmembrane helix</keyword>
<feature type="transmembrane region" description="Helical" evidence="2">
    <location>
        <begin position="189"/>
        <end position="214"/>
    </location>
</feature>